<name>A0A7J6GG51_CANSA</name>
<proteinExistence type="predicted"/>
<dbReference type="InterPro" id="IPR026960">
    <property type="entry name" value="RVT-Znf"/>
</dbReference>
<feature type="domain" description="Reverse transcriptase zinc-binding" evidence="1">
    <location>
        <begin position="34"/>
        <end position="112"/>
    </location>
</feature>
<evidence type="ECO:0000313" key="3">
    <source>
        <dbReference type="Proteomes" id="UP000583929"/>
    </source>
</evidence>
<reference evidence="2 3" key="1">
    <citation type="journal article" date="2020" name="bioRxiv">
        <title>Sequence and annotation of 42 cannabis genomes reveals extensive copy number variation in cannabinoid synthesis and pathogen resistance genes.</title>
        <authorList>
            <person name="Mckernan K.J."/>
            <person name="Helbert Y."/>
            <person name="Kane L.T."/>
            <person name="Ebling H."/>
            <person name="Zhang L."/>
            <person name="Liu B."/>
            <person name="Eaton Z."/>
            <person name="Mclaughlin S."/>
            <person name="Kingan S."/>
            <person name="Baybayan P."/>
            <person name="Concepcion G."/>
            <person name="Jordan M."/>
            <person name="Riva A."/>
            <person name="Barbazuk W."/>
            <person name="Harkins T."/>
        </authorList>
    </citation>
    <scope>NUCLEOTIDE SEQUENCE [LARGE SCALE GENOMIC DNA]</scope>
    <source>
        <strain evidence="3">cv. Jamaican Lion 4</strain>
        <tissue evidence="2">Leaf</tissue>
    </source>
</reference>
<organism evidence="2 3">
    <name type="scientific">Cannabis sativa</name>
    <name type="common">Hemp</name>
    <name type="synonym">Marijuana</name>
    <dbReference type="NCBI Taxonomy" id="3483"/>
    <lineage>
        <taxon>Eukaryota</taxon>
        <taxon>Viridiplantae</taxon>
        <taxon>Streptophyta</taxon>
        <taxon>Embryophyta</taxon>
        <taxon>Tracheophyta</taxon>
        <taxon>Spermatophyta</taxon>
        <taxon>Magnoliopsida</taxon>
        <taxon>eudicotyledons</taxon>
        <taxon>Gunneridae</taxon>
        <taxon>Pentapetalae</taxon>
        <taxon>rosids</taxon>
        <taxon>fabids</taxon>
        <taxon>Rosales</taxon>
        <taxon>Cannabaceae</taxon>
        <taxon>Cannabis</taxon>
    </lineage>
</organism>
<accession>A0A7J6GG51</accession>
<protein>
    <recommendedName>
        <fullName evidence="1">Reverse transcriptase zinc-binding domain-containing protein</fullName>
    </recommendedName>
</protein>
<dbReference type="Proteomes" id="UP000583929">
    <property type="component" value="Unassembled WGS sequence"/>
</dbReference>
<evidence type="ECO:0000259" key="1">
    <source>
        <dbReference type="Pfam" id="PF13966"/>
    </source>
</evidence>
<dbReference type="Pfam" id="PF13966">
    <property type="entry name" value="zf-RVT"/>
    <property type="match status" value="1"/>
</dbReference>
<dbReference type="AlphaFoldDB" id="A0A7J6GG51"/>
<comment type="caution">
    <text evidence="2">The sequence shown here is derived from an EMBL/GenBank/DDBJ whole genome shotgun (WGS) entry which is preliminary data.</text>
</comment>
<dbReference type="EMBL" id="JAATIQ010000107">
    <property type="protein sequence ID" value="KAF4381873.1"/>
    <property type="molecule type" value="Genomic_DNA"/>
</dbReference>
<sequence length="202" mass="23313">MFTEEESRCILSIQLSDSATMDNWFWSEEKSGFYSVSSAYKLLQQQSGAWPCSGAVSCWQNLWKMHVPAKVHHLVWRAMAGCLPTKVQLTTKHVHVDLTCPLCNVEVESISHQKTYLIRINGDAIRNQRLPKIIVGDYEEGWKGATRLDDTYSLSSTDLGSVVVNWKDRCQYTEIGIELMRLWLNRIIYSLDFETFNLNRSR</sequence>
<evidence type="ECO:0000313" key="2">
    <source>
        <dbReference type="EMBL" id="KAF4381873.1"/>
    </source>
</evidence>
<keyword evidence="3" id="KW-1185">Reference proteome</keyword>
<gene>
    <name evidence="2" type="ORF">G4B88_001168</name>
</gene>